<keyword evidence="3 5" id="KW-1133">Transmembrane helix</keyword>
<dbReference type="GO" id="GO:0016237">
    <property type="term" value="P:microautophagy"/>
    <property type="evidence" value="ECO:0007669"/>
    <property type="project" value="TreeGrafter"/>
</dbReference>
<organism evidence="7 8">
    <name type="scientific">Neolecta irregularis (strain DAH-3)</name>
    <dbReference type="NCBI Taxonomy" id="1198029"/>
    <lineage>
        <taxon>Eukaryota</taxon>
        <taxon>Fungi</taxon>
        <taxon>Dikarya</taxon>
        <taxon>Ascomycota</taxon>
        <taxon>Taphrinomycotina</taxon>
        <taxon>Neolectales</taxon>
        <taxon>Neolectaceae</taxon>
        <taxon>Neolecta</taxon>
    </lineage>
</organism>
<dbReference type="InterPro" id="IPR051572">
    <property type="entry name" value="VTC_Complex_Subunit"/>
</dbReference>
<name>A0A1U7LR04_NEOID</name>
<sequence length="118" mass="13475">MLTLSEISVPVRIEPKVYLANERTVLEYMQTAIYIGAVGTSLMNFGDKTSLLASAAFTLTAIVVSIYSTARFLVRAIYIRRRRDTGYIDRFGPTMLCLLILISLTLNFWLRLRSERDF</sequence>
<dbReference type="GO" id="GO:0042144">
    <property type="term" value="P:vacuole fusion, non-autophagic"/>
    <property type="evidence" value="ECO:0007669"/>
    <property type="project" value="TreeGrafter"/>
</dbReference>
<proteinExistence type="predicted"/>
<dbReference type="GO" id="GO:0000329">
    <property type="term" value="C:fungal-type vacuole membrane"/>
    <property type="evidence" value="ECO:0007669"/>
    <property type="project" value="TreeGrafter"/>
</dbReference>
<comment type="caution">
    <text evidence="7">The sequence shown here is derived from an EMBL/GenBank/DDBJ whole genome shotgun (WGS) entry which is preliminary data.</text>
</comment>
<evidence type="ECO:0000256" key="2">
    <source>
        <dbReference type="ARBA" id="ARBA00022692"/>
    </source>
</evidence>
<dbReference type="OrthoDB" id="2243669at2759"/>
<dbReference type="GO" id="GO:0033254">
    <property type="term" value="C:vacuolar transporter chaperone complex"/>
    <property type="evidence" value="ECO:0007669"/>
    <property type="project" value="TreeGrafter"/>
</dbReference>
<reference evidence="7 8" key="1">
    <citation type="submission" date="2016-04" db="EMBL/GenBank/DDBJ databases">
        <title>Evolutionary innovation and constraint leading to complex multicellularity in the Ascomycota.</title>
        <authorList>
            <person name="Cisse O."/>
            <person name="Nguyen A."/>
            <person name="Hewitt D.A."/>
            <person name="Jedd G."/>
            <person name="Stajich J.E."/>
        </authorList>
    </citation>
    <scope>NUCLEOTIDE SEQUENCE [LARGE SCALE GENOMIC DNA]</scope>
    <source>
        <strain evidence="7 8">DAH-3</strain>
    </source>
</reference>
<dbReference type="AlphaFoldDB" id="A0A1U7LR04"/>
<keyword evidence="8" id="KW-1185">Reference proteome</keyword>
<evidence type="ECO:0000256" key="4">
    <source>
        <dbReference type="ARBA" id="ARBA00023136"/>
    </source>
</evidence>
<evidence type="ECO:0000259" key="6">
    <source>
        <dbReference type="Pfam" id="PF02656"/>
    </source>
</evidence>
<evidence type="ECO:0000313" key="8">
    <source>
        <dbReference type="Proteomes" id="UP000186594"/>
    </source>
</evidence>
<evidence type="ECO:0000256" key="3">
    <source>
        <dbReference type="ARBA" id="ARBA00022989"/>
    </source>
</evidence>
<feature type="transmembrane region" description="Helical" evidence="5">
    <location>
        <begin position="91"/>
        <end position="110"/>
    </location>
</feature>
<dbReference type="GO" id="GO:0012505">
    <property type="term" value="C:endomembrane system"/>
    <property type="evidence" value="ECO:0007669"/>
    <property type="project" value="UniProtKB-SubCell"/>
</dbReference>
<dbReference type="Pfam" id="PF02656">
    <property type="entry name" value="DUF202"/>
    <property type="match status" value="1"/>
</dbReference>
<accession>A0A1U7LR04</accession>
<dbReference type="PANTHER" id="PTHR46140">
    <property type="entry name" value="VACUOLAR TRANSPORTER CHAPERONE 1-RELATED"/>
    <property type="match status" value="1"/>
</dbReference>
<dbReference type="GO" id="GO:0007034">
    <property type="term" value="P:vacuolar transport"/>
    <property type="evidence" value="ECO:0007669"/>
    <property type="project" value="TreeGrafter"/>
</dbReference>
<dbReference type="InterPro" id="IPR003807">
    <property type="entry name" value="DUF202"/>
</dbReference>
<dbReference type="EMBL" id="LXFE01000507">
    <property type="protein sequence ID" value="OLL25087.1"/>
    <property type="molecule type" value="Genomic_DNA"/>
</dbReference>
<comment type="subcellular location">
    <subcellularLocation>
        <location evidence="1">Endomembrane system</location>
        <topology evidence="1">Multi-pass membrane protein</topology>
    </subcellularLocation>
</comment>
<gene>
    <name evidence="7" type="ORF">NEOLI_001609</name>
</gene>
<dbReference type="Proteomes" id="UP000186594">
    <property type="component" value="Unassembled WGS sequence"/>
</dbReference>
<feature type="domain" description="DUF202" evidence="6">
    <location>
        <begin position="16"/>
        <end position="76"/>
    </location>
</feature>
<keyword evidence="2 5" id="KW-0812">Transmembrane</keyword>
<evidence type="ECO:0000313" key="7">
    <source>
        <dbReference type="EMBL" id="OLL25087.1"/>
    </source>
</evidence>
<evidence type="ECO:0000256" key="1">
    <source>
        <dbReference type="ARBA" id="ARBA00004127"/>
    </source>
</evidence>
<feature type="transmembrane region" description="Helical" evidence="5">
    <location>
        <begin position="51"/>
        <end position="70"/>
    </location>
</feature>
<protein>
    <submittedName>
        <fullName evidence="7">Vacuolar transporter chaperone 1</fullName>
    </submittedName>
</protein>
<dbReference type="GO" id="GO:0006797">
    <property type="term" value="P:polyphosphate metabolic process"/>
    <property type="evidence" value="ECO:0007669"/>
    <property type="project" value="TreeGrafter"/>
</dbReference>
<dbReference type="STRING" id="1198029.A0A1U7LR04"/>
<keyword evidence="4 5" id="KW-0472">Membrane</keyword>
<dbReference type="PANTHER" id="PTHR46140:SF1">
    <property type="entry name" value="VACUOLAR TRANSPORTER CHAPERONE COMPLEX SUBUNIT 4-RELATED"/>
    <property type="match status" value="1"/>
</dbReference>
<evidence type="ECO:0000256" key="5">
    <source>
        <dbReference type="SAM" id="Phobius"/>
    </source>
</evidence>